<name>A0ABQ9G3J0_9NEOP</name>
<dbReference type="EMBL" id="JARBHB010000016">
    <property type="protein sequence ID" value="KAJ8867037.1"/>
    <property type="molecule type" value="Genomic_DNA"/>
</dbReference>
<accession>A0ABQ9G3J0</accession>
<dbReference type="Proteomes" id="UP001159363">
    <property type="component" value="Chromosome 15"/>
</dbReference>
<proteinExistence type="predicted"/>
<evidence type="ECO:0000313" key="1">
    <source>
        <dbReference type="EMBL" id="KAJ8867037.1"/>
    </source>
</evidence>
<comment type="caution">
    <text evidence="1">The sequence shown here is derived from an EMBL/GenBank/DDBJ whole genome shotgun (WGS) entry which is preliminary data.</text>
</comment>
<protein>
    <submittedName>
        <fullName evidence="1">Uncharacterized protein</fullName>
    </submittedName>
</protein>
<gene>
    <name evidence="1" type="ORF">PR048_032899</name>
</gene>
<reference evidence="1 2" key="1">
    <citation type="submission" date="2023-02" db="EMBL/GenBank/DDBJ databases">
        <title>LHISI_Scaffold_Assembly.</title>
        <authorList>
            <person name="Stuart O.P."/>
            <person name="Cleave R."/>
            <person name="Magrath M.J.L."/>
            <person name="Mikheyev A.S."/>
        </authorList>
    </citation>
    <scope>NUCLEOTIDE SEQUENCE [LARGE SCALE GENOMIC DNA]</scope>
    <source>
        <strain evidence="1">Daus_M_001</strain>
        <tissue evidence="1">Leg muscle</tissue>
    </source>
</reference>
<evidence type="ECO:0000313" key="2">
    <source>
        <dbReference type="Proteomes" id="UP001159363"/>
    </source>
</evidence>
<keyword evidence="2" id="KW-1185">Reference proteome</keyword>
<sequence length="1088" mass="121835">MEWRRNSMRRRMMRSFEQRVGEVMEKVETDEEFLCVMSRELDTLGVLQHFAMLLKDLPVYQQRDPEYLICDVQRNYGDTAGIVHRSGEAPGTRVIVSHYVPMGQCVITFKRECSTTVVSSARSTTEFVGLQPEVWKGPLVEMMRALFRELGNMREDNFYELRRLVYGWDLVSEQVDEGLRFWTPSLELRLWKSGIGTWFSGRSSTLGSDVVLVCFENDECVKINGEIVELWCLDTPWLEENRISWEQKFNSASEKLGVTVNGLYMIDISCLRPLHWECSPYLVYGATSCCFALPGINHNGHNYILVLIVVKSSRNGVCHTRVAVALRLAIRFMTNKHVKKMYEKAAQRYGEVRDTLRERDWGATRRKYEGSAKTSLADTRIAGSNDPETYWGGGGGESDIVVPCFTYPPAGLVHPMKALLLISCLPSTTPLLLPCGLKYHPFTLGEPLSIPGRVAPVYSHVGIVLDDAAGRRGFSWLYRFPRPFIPALLRTHLASPLSTLKTSILLLKNVDSEHLIHHFVRLSSTSVMRALHAIIGKRIGLSMRGRPPHAPSFTTVRSPGLATSVLSSHADTSHRTCASHADTSHRACLHRSLVVERGLHEVRGQLAFPLDVGRATALALVARGHQDLGRVFCYLKQFSPLHLSLSLTLSLSLKQVSHDASLVSNSQMRFRPRTGISCTSLWARHITHEAYVTVLKKLRNSKELQHVQIHLRCDGVLSEKECSYNFVIAKACSKHLRLGCLWCTLKLQQGALNTKGESYLTQEKWHVYDGHITNSNRSTLKRKVACFFIKTRRTKFAISKEYPQPGATTLITAIPSKVMSGTPTPTLTPISPLIPCCDWPNPSPSYSLLPLLPPTTTRCTVIGRWLVVGLHLPADGLRLLFPPPPLRCSMVGQSVVGARTAKWKFSLPAMGSAAPNQQSVQLSRAPFNNPQCQNSLANGNIPIVSKYGHLGDPARVKGRGLGGVLRTNKVQVRWICSQGGMQEMGKWEVPEETCEPTRDRKPTPFGLVGSPQSINIGCWRSVTNKSPTNHMPDMFDGRHVRRTCRPGKQRHTSFAEEGLQIPRHMRPGIVLLKYGVCSRLKDGQYLGL</sequence>
<organism evidence="1 2">
    <name type="scientific">Dryococelus australis</name>
    <dbReference type="NCBI Taxonomy" id="614101"/>
    <lineage>
        <taxon>Eukaryota</taxon>
        <taxon>Metazoa</taxon>
        <taxon>Ecdysozoa</taxon>
        <taxon>Arthropoda</taxon>
        <taxon>Hexapoda</taxon>
        <taxon>Insecta</taxon>
        <taxon>Pterygota</taxon>
        <taxon>Neoptera</taxon>
        <taxon>Polyneoptera</taxon>
        <taxon>Phasmatodea</taxon>
        <taxon>Verophasmatodea</taxon>
        <taxon>Anareolatae</taxon>
        <taxon>Phasmatidae</taxon>
        <taxon>Eurycanthinae</taxon>
        <taxon>Dryococelus</taxon>
    </lineage>
</organism>